<comment type="function">
    <text evidence="4">Catalyzes xyloglucan endohydrolysis (XEH) and/or endotransglycosylation (XET). Cleaves and religates xyloglucan polymers, an essential constituent of the primary cell wall, and thereby participates in cell wall construction of growing tissues.</text>
</comment>
<keyword evidence="8" id="KW-1185">Reference proteome</keyword>
<organism evidence="7 8">
    <name type="scientific">Handroanthus impetiginosus</name>
    <dbReference type="NCBI Taxonomy" id="429701"/>
    <lineage>
        <taxon>Eukaryota</taxon>
        <taxon>Viridiplantae</taxon>
        <taxon>Streptophyta</taxon>
        <taxon>Embryophyta</taxon>
        <taxon>Tracheophyta</taxon>
        <taxon>Spermatophyta</taxon>
        <taxon>Magnoliopsida</taxon>
        <taxon>eudicotyledons</taxon>
        <taxon>Gunneridae</taxon>
        <taxon>Pentapetalae</taxon>
        <taxon>asterids</taxon>
        <taxon>lamiids</taxon>
        <taxon>Lamiales</taxon>
        <taxon>Bignoniaceae</taxon>
        <taxon>Crescentiina</taxon>
        <taxon>Tabebuia alliance</taxon>
        <taxon>Handroanthus</taxon>
    </lineage>
</organism>
<dbReference type="PROSITE" id="PS51762">
    <property type="entry name" value="GH16_2"/>
    <property type="match status" value="1"/>
</dbReference>
<sequence>MDYVLHASLPSSLVSLSLLFFLFFIIITTTTTTSSSSFHAAAAAATTVFNSTTLTFGEAYSPLFSKFNIQRSRDDKTVGLLLNRFSGSGFISSDYYNYGFFSASIKMPSEHTAGIVVAFYTSNVDTFEKNHDELDIEFLGNVKGKPWRFQTNMYGNGSVSRGREERYRMWFDPTKDSHRYSILWTPKNIIFYVDEIPIREVVCNAAMRGDYPSKPMSLYATIWDASSWATDGGKEKVDYKYEPFIAEFKDLVLDGCIVDPTEQILSSNCTDMITGLMARGYSTISPEGRKSMKWFREKYMYYSYCYDNVRYPVPPPECVIVPSERELFMNSGRLRTKMKFHGSHRSRGHGRRGKTNRRRSKEAVIM</sequence>
<feature type="region of interest" description="Disordered" evidence="5">
    <location>
        <begin position="341"/>
        <end position="366"/>
    </location>
</feature>
<evidence type="ECO:0000256" key="5">
    <source>
        <dbReference type="SAM" id="MobiDB-lite"/>
    </source>
</evidence>
<dbReference type="GO" id="GO:0048046">
    <property type="term" value="C:apoplast"/>
    <property type="evidence" value="ECO:0007669"/>
    <property type="project" value="UniProtKB-SubCell"/>
</dbReference>
<comment type="subcellular location">
    <subcellularLocation>
        <location evidence="4">Secreted</location>
        <location evidence="4">Cell wall</location>
    </subcellularLocation>
    <subcellularLocation>
        <location evidence="4">Secreted</location>
        <location evidence="4">Extracellular space</location>
        <location evidence="4">Apoplast</location>
    </subcellularLocation>
</comment>
<feature type="compositionally biased region" description="Basic residues" evidence="5">
    <location>
        <begin position="341"/>
        <end position="360"/>
    </location>
</feature>
<protein>
    <recommendedName>
        <fullName evidence="4">Xyloglucan endotransglucosylase/hydrolase</fullName>
        <ecNumber evidence="4">2.4.1.207</ecNumber>
    </recommendedName>
</protein>
<proteinExistence type="inferred from homology"/>
<keyword evidence="4" id="KW-0052">Apoplast</keyword>
<dbReference type="Gene3D" id="2.60.120.200">
    <property type="match status" value="1"/>
</dbReference>
<name>A0A2G9GUQ5_9LAMI</name>
<dbReference type="GO" id="GO:0004553">
    <property type="term" value="F:hydrolase activity, hydrolyzing O-glycosyl compounds"/>
    <property type="evidence" value="ECO:0007669"/>
    <property type="project" value="InterPro"/>
</dbReference>
<keyword evidence="1 4" id="KW-0808">Transferase</keyword>
<dbReference type="GO" id="GO:0044042">
    <property type="term" value="P:glucan metabolic process"/>
    <property type="evidence" value="ECO:0007669"/>
    <property type="project" value="InterPro"/>
</dbReference>
<evidence type="ECO:0000256" key="4">
    <source>
        <dbReference type="RuleBase" id="RU361120"/>
    </source>
</evidence>
<dbReference type="STRING" id="429701.A0A2G9GUQ5"/>
<evidence type="ECO:0000256" key="1">
    <source>
        <dbReference type="ARBA" id="ARBA00022679"/>
    </source>
</evidence>
<accession>A0A2G9GUQ5</accession>
<evidence type="ECO:0000313" key="8">
    <source>
        <dbReference type="Proteomes" id="UP000231279"/>
    </source>
</evidence>
<dbReference type="InterPro" id="IPR000757">
    <property type="entry name" value="Beta-glucanase-like"/>
</dbReference>
<dbReference type="Pfam" id="PF00722">
    <property type="entry name" value="Glyco_hydro_16"/>
    <property type="match status" value="1"/>
</dbReference>
<dbReference type="SUPFAM" id="SSF49899">
    <property type="entry name" value="Concanavalin A-like lectins/glucanases"/>
    <property type="match status" value="1"/>
</dbReference>
<keyword evidence="2 4" id="KW-0378">Hydrolase</keyword>
<keyword evidence="4" id="KW-0134">Cell wall</keyword>
<dbReference type="Pfam" id="PF06955">
    <property type="entry name" value="XET_C"/>
    <property type="match status" value="1"/>
</dbReference>
<dbReference type="InterPro" id="IPR010713">
    <property type="entry name" value="XET_C"/>
</dbReference>
<dbReference type="EMBL" id="NKXS01003641">
    <property type="protein sequence ID" value="PIN09008.1"/>
    <property type="molecule type" value="Genomic_DNA"/>
</dbReference>
<evidence type="ECO:0000313" key="7">
    <source>
        <dbReference type="EMBL" id="PIN09008.1"/>
    </source>
</evidence>
<comment type="similarity">
    <text evidence="4">Belongs to the glycosyl hydrolase 16 family.</text>
</comment>
<dbReference type="GO" id="GO:0071555">
    <property type="term" value="P:cell wall organization"/>
    <property type="evidence" value="ECO:0007669"/>
    <property type="project" value="UniProtKB-KW"/>
</dbReference>
<reference evidence="8" key="1">
    <citation type="journal article" date="2018" name="Gigascience">
        <title>Genome assembly of the Pink Ipe (Handroanthus impetiginosus, Bignoniaceae), a highly valued, ecologically keystone Neotropical timber forest tree.</title>
        <authorList>
            <person name="Silva-Junior O.B."/>
            <person name="Grattapaglia D."/>
            <person name="Novaes E."/>
            <person name="Collevatti R.G."/>
        </authorList>
    </citation>
    <scope>NUCLEOTIDE SEQUENCE [LARGE SCALE GENOMIC DNA]</scope>
    <source>
        <strain evidence="8">cv. UFG-1</strain>
    </source>
</reference>
<evidence type="ECO:0000256" key="3">
    <source>
        <dbReference type="ARBA" id="ARBA00023295"/>
    </source>
</evidence>
<evidence type="ECO:0000259" key="6">
    <source>
        <dbReference type="PROSITE" id="PS51762"/>
    </source>
</evidence>
<keyword evidence="3 4" id="KW-0326">Glycosidase</keyword>
<gene>
    <name evidence="7" type="ORF">CDL12_18416</name>
</gene>
<dbReference type="OrthoDB" id="4781at2759"/>
<dbReference type="InterPro" id="IPR044791">
    <property type="entry name" value="Beta-glucanase/XTH"/>
</dbReference>
<keyword evidence="4" id="KW-0964">Secreted</keyword>
<dbReference type="EC" id="2.4.1.207" evidence="4"/>
<feature type="domain" description="GH16" evidence="6">
    <location>
        <begin position="54"/>
        <end position="248"/>
    </location>
</feature>
<comment type="caution">
    <text evidence="7">The sequence shown here is derived from an EMBL/GenBank/DDBJ whole genome shotgun (WGS) entry which is preliminary data.</text>
</comment>
<dbReference type="PANTHER" id="PTHR31062">
    <property type="entry name" value="XYLOGLUCAN ENDOTRANSGLUCOSYLASE/HYDROLASE PROTEIN 8-RELATED"/>
    <property type="match status" value="1"/>
</dbReference>
<dbReference type="Proteomes" id="UP000231279">
    <property type="component" value="Unassembled WGS sequence"/>
</dbReference>
<comment type="PTM">
    <text evidence="4">Contains at least one intrachain disulfide bond essential for its enzymatic activity.</text>
</comment>
<dbReference type="InterPro" id="IPR013320">
    <property type="entry name" value="ConA-like_dom_sf"/>
</dbReference>
<keyword evidence="7" id="KW-0328">Glycosyltransferase</keyword>
<keyword evidence="4" id="KW-0961">Cell wall biogenesis/degradation</keyword>
<dbReference type="GO" id="GO:0016762">
    <property type="term" value="F:xyloglucan:xyloglucosyl transferase activity"/>
    <property type="evidence" value="ECO:0007669"/>
    <property type="project" value="UniProtKB-EC"/>
</dbReference>
<dbReference type="AlphaFoldDB" id="A0A2G9GUQ5"/>
<evidence type="ECO:0000256" key="2">
    <source>
        <dbReference type="ARBA" id="ARBA00022801"/>
    </source>
</evidence>